<gene>
    <name evidence="2" type="ORF">HELGO_WM36585</name>
</gene>
<proteinExistence type="predicted"/>
<protein>
    <recommendedName>
        <fullName evidence="3">DUF3465 domain-containing protein</fullName>
    </recommendedName>
</protein>
<keyword evidence="1" id="KW-0812">Transmembrane</keyword>
<reference evidence="2" key="1">
    <citation type="submission" date="2020-01" db="EMBL/GenBank/DDBJ databases">
        <authorList>
            <person name="Meier V. D."/>
            <person name="Meier V D."/>
        </authorList>
    </citation>
    <scope>NUCLEOTIDE SEQUENCE</scope>
    <source>
        <strain evidence="2">HLG_WM_MAG_08</strain>
    </source>
</reference>
<sequence length="180" mass="20056">MEVADFHACDVKLFMRVPMKTTKNLAIIAVLIIAAIYQYLGEGNDGQNHKGASNQPSVSSTQNVQLPNQDAVIKRIRAAADDTNSKFWTTVQGTVIKNLKDDNEGSRHQKFLVKVASDVTLLVAHNIDIAPRVPVSEGDRVTLHGEYAWNNRGGVIHWTHRDLKGRRKGGWIEANGKRYE</sequence>
<organism evidence="2">
    <name type="scientific">uncultured Thiotrichaceae bacterium</name>
    <dbReference type="NCBI Taxonomy" id="298394"/>
    <lineage>
        <taxon>Bacteria</taxon>
        <taxon>Pseudomonadati</taxon>
        <taxon>Pseudomonadota</taxon>
        <taxon>Gammaproteobacteria</taxon>
        <taxon>Thiotrichales</taxon>
        <taxon>Thiotrichaceae</taxon>
        <taxon>environmental samples</taxon>
    </lineage>
</organism>
<keyword evidence="1" id="KW-0472">Membrane</keyword>
<evidence type="ECO:0008006" key="3">
    <source>
        <dbReference type="Google" id="ProtNLM"/>
    </source>
</evidence>
<dbReference type="EMBL" id="CACVAV010000162">
    <property type="protein sequence ID" value="CAA6810207.1"/>
    <property type="molecule type" value="Genomic_DNA"/>
</dbReference>
<keyword evidence="1" id="KW-1133">Transmembrane helix</keyword>
<accession>A0A6S6T0L6</accession>
<evidence type="ECO:0000313" key="2">
    <source>
        <dbReference type="EMBL" id="CAA6810207.1"/>
    </source>
</evidence>
<dbReference type="InterPro" id="IPR021856">
    <property type="entry name" value="DUF3465"/>
</dbReference>
<name>A0A6S6T0L6_9GAMM</name>
<feature type="transmembrane region" description="Helical" evidence="1">
    <location>
        <begin position="22"/>
        <end position="40"/>
    </location>
</feature>
<evidence type="ECO:0000256" key="1">
    <source>
        <dbReference type="SAM" id="Phobius"/>
    </source>
</evidence>
<dbReference type="Pfam" id="PF11948">
    <property type="entry name" value="DUF3465"/>
    <property type="match status" value="1"/>
</dbReference>
<dbReference type="AlphaFoldDB" id="A0A6S6T0L6"/>